<feature type="signal peptide" evidence="1">
    <location>
        <begin position="1"/>
        <end position="28"/>
    </location>
</feature>
<reference evidence="3" key="1">
    <citation type="submission" date="2023-07" db="EMBL/GenBank/DDBJ databases">
        <authorList>
            <person name="Deng Y."/>
            <person name="Zhang Y.-Q."/>
        </authorList>
    </citation>
    <scope>NUCLEOTIDE SEQUENCE [LARGE SCALE GENOMIC DNA]</scope>
    <source>
        <strain evidence="3">CPCC 205710</strain>
    </source>
</reference>
<evidence type="ECO:0000256" key="1">
    <source>
        <dbReference type="SAM" id="SignalP"/>
    </source>
</evidence>
<feature type="chain" id="PRO_5045092128" evidence="1">
    <location>
        <begin position="29"/>
        <end position="98"/>
    </location>
</feature>
<accession>A0ABT2M4V4</accession>
<organism evidence="2 3">
    <name type="scientific">Mycobacterium deserti</name>
    <dbReference type="NCBI Taxonomy" id="2978347"/>
    <lineage>
        <taxon>Bacteria</taxon>
        <taxon>Bacillati</taxon>
        <taxon>Actinomycetota</taxon>
        <taxon>Actinomycetes</taxon>
        <taxon>Mycobacteriales</taxon>
        <taxon>Mycobacteriaceae</taxon>
        <taxon>Mycobacterium</taxon>
    </lineage>
</organism>
<keyword evidence="3" id="KW-1185">Reference proteome</keyword>
<dbReference type="Proteomes" id="UP001206639">
    <property type="component" value="Unassembled WGS sequence"/>
</dbReference>
<evidence type="ECO:0000313" key="2">
    <source>
        <dbReference type="EMBL" id="MCT7657289.1"/>
    </source>
</evidence>
<dbReference type="PROSITE" id="PS51257">
    <property type="entry name" value="PROKAR_LIPOPROTEIN"/>
    <property type="match status" value="1"/>
</dbReference>
<name>A0ABT2M4V4_9MYCO</name>
<gene>
    <name evidence="2" type="ORF">N4S67_02490</name>
</gene>
<dbReference type="EMBL" id="JAODWD010000001">
    <property type="protein sequence ID" value="MCT7657289.1"/>
    <property type="molecule type" value="Genomic_DNA"/>
</dbReference>
<keyword evidence="1" id="KW-0732">Signal</keyword>
<dbReference type="RefSeq" id="WP_260992021.1">
    <property type="nucleotide sequence ID" value="NZ_JAODWD010000001.1"/>
</dbReference>
<evidence type="ECO:0000313" key="3">
    <source>
        <dbReference type="Proteomes" id="UP001206639"/>
    </source>
</evidence>
<proteinExistence type="predicted"/>
<protein>
    <submittedName>
        <fullName evidence="2">Uncharacterized protein</fullName>
    </submittedName>
</protein>
<comment type="caution">
    <text evidence="2">The sequence shown here is derived from an EMBL/GenBank/DDBJ whole genome shotgun (WGS) entry which is preliminary data.</text>
</comment>
<sequence>MRATLLILTGIAAAACGAIVAPAAIASAADSAELTIATLEAQGFDVKVNRIGSAPLDQCVITDVGNARERKEFVRRGEDLIQVVAERNVTVTADCSRR</sequence>